<protein>
    <submittedName>
        <fullName evidence="3">Uncharacterized protein</fullName>
    </submittedName>
</protein>
<evidence type="ECO:0000313" key="3">
    <source>
        <dbReference type="EMBL" id="MEK8052834.1"/>
    </source>
</evidence>
<comment type="caution">
    <text evidence="3">The sequence shown here is derived from an EMBL/GenBank/DDBJ whole genome shotgun (WGS) entry which is preliminary data.</text>
</comment>
<dbReference type="Proteomes" id="UP001365405">
    <property type="component" value="Unassembled WGS sequence"/>
</dbReference>
<feature type="chain" id="PRO_5045963172" evidence="2">
    <location>
        <begin position="23"/>
        <end position="644"/>
    </location>
</feature>
<dbReference type="EMBL" id="JBBUTH010000010">
    <property type="protein sequence ID" value="MEK8052834.1"/>
    <property type="molecule type" value="Genomic_DNA"/>
</dbReference>
<feature type="signal peptide" evidence="2">
    <location>
        <begin position="1"/>
        <end position="22"/>
    </location>
</feature>
<organism evidence="3 4">
    <name type="scientific">Pseudaquabacterium inlustre</name>
    <dbReference type="NCBI Taxonomy" id="2984192"/>
    <lineage>
        <taxon>Bacteria</taxon>
        <taxon>Pseudomonadati</taxon>
        <taxon>Pseudomonadota</taxon>
        <taxon>Betaproteobacteria</taxon>
        <taxon>Burkholderiales</taxon>
        <taxon>Sphaerotilaceae</taxon>
        <taxon>Pseudaquabacterium</taxon>
    </lineage>
</organism>
<keyword evidence="4" id="KW-1185">Reference proteome</keyword>
<evidence type="ECO:0000256" key="2">
    <source>
        <dbReference type="SAM" id="SignalP"/>
    </source>
</evidence>
<evidence type="ECO:0000313" key="4">
    <source>
        <dbReference type="Proteomes" id="UP001365405"/>
    </source>
</evidence>
<name>A0ABU9CQ25_9BURK</name>
<evidence type="ECO:0000256" key="1">
    <source>
        <dbReference type="SAM" id="MobiDB-lite"/>
    </source>
</evidence>
<keyword evidence="2" id="KW-0732">Signal</keyword>
<dbReference type="RefSeq" id="WP_341412564.1">
    <property type="nucleotide sequence ID" value="NZ_JBBUTH010000010.1"/>
</dbReference>
<feature type="region of interest" description="Disordered" evidence="1">
    <location>
        <begin position="622"/>
        <end position="644"/>
    </location>
</feature>
<reference evidence="3 4" key="1">
    <citation type="submission" date="2024-04" db="EMBL/GenBank/DDBJ databases">
        <title>Novel species of the genus Ideonella isolated from streams.</title>
        <authorList>
            <person name="Lu H."/>
        </authorList>
    </citation>
    <scope>NUCLEOTIDE SEQUENCE [LARGE SCALE GENOMIC DNA]</scope>
    <source>
        <strain evidence="3 4">DXS22W</strain>
    </source>
</reference>
<gene>
    <name evidence="3" type="ORF">AACH10_21465</name>
</gene>
<proteinExistence type="predicted"/>
<sequence>MKPPISIATRALLLALAGPALAQMPGPVPPEAIAAARLNPRLGAGEAWIVDRATRLQSLTLAPGAALAAPAGQRLTLSVDGVETTARPGRYQGDLMLSVTAAHDVVFSPLATHPFRQAVLLDEGGLNAAKSVLAAAGQPVWRNGVLTGARIRSAGDNFNGLLAAGGSHTVQGLQLDAQGNGGNDFAGYGAGLMSDGATTRLVVDGARIRTHGAVRTAVVAAGGSHLLVKNSEVQALGGTLPAGYVSNVTPGEMKDAPWMLGIRGNNRATNLLGEGTVATYLNSTLMADGWGVLSVDASQNAHLNAINSRIMLKGESGYGSYAIGNSTNRFLGAVMDVPTHGIIITGGHAEFGASRPEVLAKLNDTLKLGFSPADLAAIPVAQTVIQAGRHAVMSWGDATVKITDATRLETGEATFLNKGATLTVDMDGSAGAQLKPANGVILQAIDNDDPGPVMDASGLMANTGVWQEPTGPVAKLPGFDLAAEHDTDMRLRFIKSTLTGDFFNAIRARQIGGGFGPDGPSKEPPKPSGANLVLTLTDSTLTGVVTAATAKHLKSPITAADYLWLGRVTNTPAPAVNNGVIVRLQRSSWTVTGPAHLTALEIGPGATLQASAGRTLRMTVDGQSTPIRPGRYQGRIELTPGEGR</sequence>
<accession>A0ABU9CQ25</accession>